<protein>
    <submittedName>
        <fullName evidence="1">Uncharacterized protein</fullName>
    </submittedName>
</protein>
<dbReference type="EMBL" id="OW240915">
    <property type="protein sequence ID" value="CAH2283906.1"/>
    <property type="molecule type" value="Genomic_DNA"/>
</dbReference>
<accession>A0AAD1RYS6</accession>
<evidence type="ECO:0000313" key="2">
    <source>
        <dbReference type="Proteomes" id="UP001295444"/>
    </source>
</evidence>
<dbReference type="Proteomes" id="UP001295444">
    <property type="component" value="Chromosome 04"/>
</dbReference>
<name>A0AAD1RYS6_PELCU</name>
<reference evidence="1" key="1">
    <citation type="submission" date="2022-03" db="EMBL/GenBank/DDBJ databases">
        <authorList>
            <person name="Alioto T."/>
            <person name="Alioto T."/>
            <person name="Gomez Garrido J."/>
        </authorList>
    </citation>
    <scope>NUCLEOTIDE SEQUENCE</scope>
</reference>
<feature type="non-terminal residue" evidence="1">
    <location>
        <position position="1"/>
    </location>
</feature>
<evidence type="ECO:0000313" key="1">
    <source>
        <dbReference type="EMBL" id="CAH2283906.1"/>
    </source>
</evidence>
<keyword evidence="2" id="KW-1185">Reference proteome</keyword>
<organism evidence="1 2">
    <name type="scientific">Pelobates cultripes</name>
    <name type="common">Western spadefoot toad</name>
    <dbReference type="NCBI Taxonomy" id="61616"/>
    <lineage>
        <taxon>Eukaryota</taxon>
        <taxon>Metazoa</taxon>
        <taxon>Chordata</taxon>
        <taxon>Craniata</taxon>
        <taxon>Vertebrata</taxon>
        <taxon>Euteleostomi</taxon>
        <taxon>Amphibia</taxon>
        <taxon>Batrachia</taxon>
        <taxon>Anura</taxon>
        <taxon>Pelobatoidea</taxon>
        <taxon>Pelobatidae</taxon>
        <taxon>Pelobates</taxon>
    </lineage>
</organism>
<gene>
    <name evidence="1" type="ORF">PECUL_23A013502</name>
</gene>
<sequence length="70" mass="8116">FFTRAENKLIARIALATRRAIMELWTTLHIPSHTIIAHKMGGLIAQIHETAKHFHKTWDPWLNGDTTLSW</sequence>
<dbReference type="AlphaFoldDB" id="A0AAD1RYS6"/>
<proteinExistence type="predicted"/>